<dbReference type="AlphaFoldDB" id="A0A2I0VWQ9"/>
<dbReference type="PANTHER" id="PTHR23024">
    <property type="entry name" value="ARYLACETAMIDE DEACETYLASE"/>
    <property type="match status" value="1"/>
</dbReference>
<evidence type="ECO:0000313" key="3">
    <source>
        <dbReference type="EMBL" id="PKU67851.1"/>
    </source>
</evidence>
<dbReference type="PANTHER" id="PTHR23024:SF577">
    <property type="entry name" value="CARBOXYLESTERASE 2-RELATED"/>
    <property type="match status" value="1"/>
</dbReference>
<proteinExistence type="predicted"/>
<organism evidence="3 4">
    <name type="scientific">Dendrobium catenatum</name>
    <dbReference type="NCBI Taxonomy" id="906689"/>
    <lineage>
        <taxon>Eukaryota</taxon>
        <taxon>Viridiplantae</taxon>
        <taxon>Streptophyta</taxon>
        <taxon>Embryophyta</taxon>
        <taxon>Tracheophyta</taxon>
        <taxon>Spermatophyta</taxon>
        <taxon>Magnoliopsida</taxon>
        <taxon>Liliopsida</taxon>
        <taxon>Asparagales</taxon>
        <taxon>Orchidaceae</taxon>
        <taxon>Epidendroideae</taxon>
        <taxon>Malaxideae</taxon>
        <taxon>Dendrobiinae</taxon>
        <taxon>Dendrobium</taxon>
    </lineage>
</organism>
<dbReference type="InterPro" id="IPR029058">
    <property type="entry name" value="AB_hydrolase_fold"/>
</dbReference>
<dbReference type="GO" id="GO:0016787">
    <property type="term" value="F:hydrolase activity"/>
    <property type="evidence" value="ECO:0007669"/>
    <property type="project" value="InterPro"/>
</dbReference>
<keyword evidence="4" id="KW-1185">Reference proteome</keyword>
<evidence type="ECO:0000259" key="2">
    <source>
        <dbReference type="Pfam" id="PF07859"/>
    </source>
</evidence>
<feature type="transmembrane region" description="Helical" evidence="1">
    <location>
        <begin position="6"/>
        <end position="25"/>
    </location>
</feature>
<reference evidence="3 4" key="1">
    <citation type="journal article" date="2016" name="Sci. Rep.">
        <title>The Dendrobium catenatum Lindl. genome sequence provides insights into polysaccharide synthase, floral development and adaptive evolution.</title>
        <authorList>
            <person name="Zhang G.Q."/>
            <person name="Xu Q."/>
            <person name="Bian C."/>
            <person name="Tsai W.C."/>
            <person name="Yeh C.M."/>
            <person name="Liu K.W."/>
            <person name="Yoshida K."/>
            <person name="Zhang L.S."/>
            <person name="Chang S.B."/>
            <person name="Chen F."/>
            <person name="Shi Y."/>
            <person name="Su Y.Y."/>
            <person name="Zhang Y.Q."/>
            <person name="Chen L.J."/>
            <person name="Yin Y."/>
            <person name="Lin M."/>
            <person name="Huang H."/>
            <person name="Deng H."/>
            <person name="Wang Z.W."/>
            <person name="Zhu S.L."/>
            <person name="Zhao X."/>
            <person name="Deng C."/>
            <person name="Niu S.C."/>
            <person name="Huang J."/>
            <person name="Wang M."/>
            <person name="Liu G.H."/>
            <person name="Yang H.J."/>
            <person name="Xiao X.J."/>
            <person name="Hsiao Y.Y."/>
            <person name="Wu W.L."/>
            <person name="Chen Y.Y."/>
            <person name="Mitsuda N."/>
            <person name="Ohme-Takagi M."/>
            <person name="Luo Y.B."/>
            <person name="Van de Peer Y."/>
            <person name="Liu Z.J."/>
        </authorList>
    </citation>
    <scope>NUCLEOTIDE SEQUENCE [LARGE SCALE GENOMIC DNA]</scope>
    <source>
        <tissue evidence="3">The whole plant</tissue>
    </source>
</reference>
<dbReference type="InterPro" id="IPR013094">
    <property type="entry name" value="AB_hydrolase_3"/>
</dbReference>
<dbReference type="SUPFAM" id="SSF53474">
    <property type="entry name" value="alpha/beta-Hydrolases"/>
    <property type="match status" value="1"/>
</dbReference>
<evidence type="ECO:0000256" key="1">
    <source>
        <dbReference type="SAM" id="Phobius"/>
    </source>
</evidence>
<dbReference type="Proteomes" id="UP000233837">
    <property type="component" value="Unassembled WGS sequence"/>
</dbReference>
<dbReference type="Pfam" id="PF07859">
    <property type="entry name" value="Abhydrolase_3"/>
    <property type="match status" value="1"/>
</dbReference>
<evidence type="ECO:0000313" key="4">
    <source>
        <dbReference type="Proteomes" id="UP000233837"/>
    </source>
</evidence>
<reference evidence="3 4" key="2">
    <citation type="journal article" date="2017" name="Nature">
        <title>The Apostasia genome and the evolution of orchids.</title>
        <authorList>
            <person name="Zhang G.Q."/>
            <person name="Liu K.W."/>
            <person name="Li Z."/>
            <person name="Lohaus R."/>
            <person name="Hsiao Y.Y."/>
            <person name="Niu S.C."/>
            <person name="Wang J.Y."/>
            <person name="Lin Y.C."/>
            <person name="Xu Q."/>
            <person name="Chen L.J."/>
            <person name="Yoshida K."/>
            <person name="Fujiwara S."/>
            <person name="Wang Z.W."/>
            <person name="Zhang Y.Q."/>
            <person name="Mitsuda N."/>
            <person name="Wang M."/>
            <person name="Liu G.H."/>
            <person name="Pecoraro L."/>
            <person name="Huang H.X."/>
            <person name="Xiao X.J."/>
            <person name="Lin M."/>
            <person name="Wu X.Y."/>
            <person name="Wu W.L."/>
            <person name="Chen Y.Y."/>
            <person name="Chang S.B."/>
            <person name="Sakamoto S."/>
            <person name="Ohme-Takagi M."/>
            <person name="Yagi M."/>
            <person name="Zeng S.J."/>
            <person name="Shen C.Y."/>
            <person name="Yeh C.M."/>
            <person name="Luo Y.B."/>
            <person name="Tsai W.C."/>
            <person name="Van de Peer Y."/>
            <person name="Liu Z.J."/>
        </authorList>
    </citation>
    <scope>NUCLEOTIDE SEQUENCE [LARGE SCALE GENOMIC DNA]</scope>
    <source>
        <tissue evidence="3">The whole plant</tissue>
    </source>
</reference>
<dbReference type="STRING" id="906689.A0A2I0VWQ9"/>
<keyword evidence="1" id="KW-0472">Membrane</keyword>
<feature type="domain" description="Alpha/beta hydrolase fold-3" evidence="2">
    <location>
        <begin position="7"/>
        <end position="118"/>
    </location>
</feature>
<sequence>MKQLPILLYYHGGAFCVMSSASAVYHNYLNSLAAKADVLTVSVNYRLAPKNPLPAAYDDSWEALRWVVDGTDPWLSDFENLGNIILAGNSAGGNISHNLGLKLGSAGMKVEGLVLIHSSGSQVYAVCVIYPCKKSVESYETYGINRLFKILESDRDKRSYFDEISGDLRSVHKVGE</sequence>
<protein>
    <submittedName>
        <fullName evidence="3">Putative carboxylesterase 3</fullName>
    </submittedName>
</protein>
<name>A0A2I0VWQ9_9ASPA</name>
<keyword evidence="1" id="KW-0812">Transmembrane</keyword>
<dbReference type="Gene3D" id="3.40.50.1820">
    <property type="entry name" value="alpha/beta hydrolase"/>
    <property type="match status" value="1"/>
</dbReference>
<accession>A0A2I0VWQ9</accession>
<dbReference type="EMBL" id="KZ503163">
    <property type="protein sequence ID" value="PKU67851.1"/>
    <property type="molecule type" value="Genomic_DNA"/>
</dbReference>
<keyword evidence="1" id="KW-1133">Transmembrane helix</keyword>
<gene>
    <name evidence="3" type="primary">CXE3</name>
    <name evidence="3" type="ORF">MA16_Dca018359</name>
</gene>
<dbReference type="InterPro" id="IPR050466">
    <property type="entry name" value="Carboxylest/Gibb_receptor"/>
</dbReference>